<feature type="compositionally biased region" description="Basic and acidic residues" evidence="4">
    <location>
        <begin position="80"/>
        <end position="91"/>
    </location>
</feature>
<feature type="compositionally biased region" description="Polar residues" evidence="4">
    <location>
        <begin position="292"/>
        <end position="303"/>
    </location>
</feature>
<evidence type="ECO:0000256" key="3">
    <source>
        <dbReference type="ARBA" id="ARBA00023242"/>
    </source>
</evidence>
<dbReference type="GO" id="GO:0042274">
    <property type="term" value="P:ribosomal small subunit biogenesis"/>
    <property type="evidence" value="ECO:0007669"/>
    <property type="project" value="TreeGrafter"/>
</dbReference>
<evidence type="ECO:0000313" key="6">
    <source>
        <dbReference type="Proteomes" id="UP000515158"/>
    </source>
</evidence>
<feature type="compositionally biased region" description="Basic and acidic residues" evidence="4">
    <location>
        <begin position="44"/>
        <end position="61"/>
    </location>
</feature>
<dbReference type="RefSeq" id="XP_034243707.1">
    <property type="nucleotide sequence ID" value="XM_034387816.1"/>
</dbReference>
<dbReference type="Pfam" id="PF02854">
    <property type="entry name" value="MIF4G"/>
    <property type="match status" value="1"/>
</dbReference>
<dbReference type="InterPro" id="IPR016024">
    <property type="entry name" value="ARM-type_fold"/>
</dbReference>
<dbReference type="GO" id="GO:0005730">
    <property type="term" value="C:nucleolus"/>
    <property type="evidence" value="ECO:0007669"/>
    <property type="project" value="UniProtKB-SubCell"/>
</dbReference>
<feature type="compositionally biased region" description="Basic residues" evidence="4">
    <location>
        <begin position="1"/>
        <end position="13"/>
    </location>
</feature>
<dbReference type="InterPro" id="IPR050781">
    <property type="entry name" value="CWC22_splicing_factor"/>
</dbReference>
<dbReference type="Pfam" id="PF02847">
    <property type="entry name" value="MA3"/>
    <property type="match status" value="1"/>
</dbReference>
<evidence type="ECO:0000256" key="1">
    <source>
        <dbReference type="ARBA" id="ARBA00004604"/>
    </source>
</evidence>
<feature type="compositionally biased region" description="Basic and acidic residues" evidence="4">
    <location>
        <begin position="367"/>
        <end position="379"/>
    </location>
</feature>
<dbReference type="PROSITE" id="PS51366">
    <property type="entry name" value="MI"/>
    <property type="match status" value="1"/>
</dbReference>
<dbReference type="SMART" id="SM00544">
    <property type="entry name" value="MA3"/>
    <property type="match status" value="1"/>
</dbReference>
<feature type="compositionally biased region" description="Basic and acidic residues" evidence="4">
    <location>
        <begin position="21"/>
        <end position="31"/>
    </location>
</feature>
<feature type="compositionally biased region" description="Acidic residues" evidence="4">
    <location>
        <begin position="220"/>
        <end position="268"/>
    </location>
</feature>
<name>A0A6P8Z9J8_THRPL</name>
<gene>
    <name evidence="7" type="primary">LOC117646697</name>
</gene>
<evidence type="ECO:0000259" key="5">
    <source>
        <dbReference type="PROSITE" id="PS51366"/>
    </source>
</evidence>
<dbReference type="SMART" id="SM00543">
    <property type="entry name" value="MIF4G"/>
    <property type="match status" value="1"/>
</dbReference>
<dbReference type="InterPro" id="IPR003890">
    <property type="entry name" value="MIF4G-like_typ-3"/>
</dbReference>
<evidence type="ECO:0000256" key="2">
    <source>
        <dbReference type="ARBA" id="ARBA00006856"/>
    </source>
</evidence>
<organism evidence="7">
    <name type="scientific">Thrips palmi</name>
    <name type="common">Melon thrips</name>
    <dbReference type="NCBI Taxonomy" id="161013"/>
    <lineage>
        <taxon>Eukaryota</taxon>
        <taxon>Metazoa</taxon>
        <taxon>Ecdysozoa</taxon>
        <taxon>Arthropoda</taxon>
        <taxon>Hexapoda</taxon>
        <taxon>Insecta</taxon>
        <taxon>Pterygota</taxon>
        <taxon>Neoptera</taxon>
        <taxon>Paraneoptera</taxon>
        <taxon>Thysanoptera</taxon>
        <taxon>Terebrantia</taxon>
        <taxon>Thripoidea</taxon>
        <taxon>Thripidae</taxon>
        <taxon>Thrips</taxon>
    </lineage>
</organism>
<evidence type="ECO:0000313" key="7">
    <source>
        <dbReference type="RefSeq" id="XP_034243707.1"/>
    </source>
</evidence>
<dbReference type="SUPFAM" id="SSF48371">
    <property type="entry name" value="ARM repeat"/>
    <property type="match status" value="1"/>
</dbReference>
<feature type="region of interest" description="Disordered" evidence="4">
    <location>
        <begin position="1"/>
        <end position="112"/>
    </location>
</feature>
<dbReference type="FunCoup" id="A0A6P8Z9J8">
    <property type="interactions" value="1144"/>
</dbReference>
<dbReference type="OrthoDB" id="10260961at2759"/>
<dbReference type="GO" id="GO:0003723">
    <property type="term" value="F:RNA binding"/>
    <property type="evidence" value="ECO:0007669"/>
    <property type="project" value="InterPro"/>
</dbReference>
<accession>A0A6P8Z9J8</accession>
<dbReference type="Proteomes" id="UP000515158">
    <property type="component" value="Unplaced"/>
</dbReference>
<feature type="region of interest" description="Disordered" evidence="4">
    <location>
        <begin position="689"/>
        <end position="708"/>
    </location>
</feature>
<dbReference type="InParanoid" id="A0A6P8Z9J8"/>
<dbReference type="Gene3D" id="1.25.40.180">
    <property type="match status" value="1"/>
</dbReference>
<protein>
    <submittedName>
        <fullName evidence="7">Nucleolar MIF4G domain-containing protein 1 homolog</fullName>
    </submittedName>
</protein>
<feature type="compositionally biased region" description="Acidic residues" evidence="4">
    <location>
        <begin position="328"/>
        <end position="366"/>
    </location>
</feature>
<sequence length="937" mass="106604">MGKFKKGPQRKAPPKPPIQKTRKELRKEQRKEKKLRRTMRNQRKQPEPEPEKTNSTKDIKNNRKGPQHAKQSQPKLNKLGNDEKSRQKKIESQMGANRKKQLLAANEDEDRHIRHLEKLLKINQRRRGKAKPNGIPKSFKEDGLGYLLEVCDPETLKDSARVDQVLQDSGSEFEEDFAIVKGKEKEKAPKGKSKDRKPQSSAIVSDEDDSGSDFGLGVDDGSDDGASEDENMSENGDILDDMSGDDMSDAADMSDDGDMLDDGSESDASEIAPTSKAAKQSKAASQSKKKSVSWSEDVQQNPESSKKGKDSNSSIANKKKREDSYENKEDEEEEDWDGDDGGGDGGEDNEDFDSDESMCEDDDDQDDVKRNKSESRKNPDGTWEDIYGRTRDKGGNVIDATPGKYIPPALRAKMQGNEDEKRKEILSRLRRQMKGLLNRLAENNMTSICNQMDELYMKNSRNDMNETLLTLYMEALVSTVLTPERLVMEHMLLIAVLHANVGSEVGAHFLQSLMNKFDEMLGISSEVENKELDNVILILSHLYNFKIFSASLMYEVMDRIAEVLDEKRIELLLVVLRSVGFSLRKDDPLALKNLILKVQEKASSSSAASSASSRVRFMLDILMAIKNNNVSKIPSYSPEHIEHLKKLMRTLIRRGNYVAELKITLEDLLKADERGRWWIVGSAWTGHLPGENPESNQNSLSEDTTKSVKSSDKYSAQLLELVRKQRMNTGVRKDIFCILMSAEDYLDAFEKLLHLNLKNQQRQEIVAVLFDCCLQEKSFNPYYAHLSQKFCEFDRQYQMKFQYCLWDKLKELDKFQKSQMINLAKLLAHLFLEKGLPISALKVMSFAEMDKACIRLVRQILLTILLSEDVPKCEEVFRRVAPSAQLHLFREGLRLFINHFVVRKGSKSLPEQEFQILQERAKVAEKLLSSTSSKVAF</sequence>
<feature type="domain" description="MI" evidence="5">
    <location>
        <begin position="730"/>
        <end position="846"/>
    </location>
</feature>
<dbReference type="PANTHER" id="PTHR18034">
    <property type="entry name" value="CELL CYCLE CONTROL PROTEIN CWF22-RELATED"/>
    <property type="match status" value="1"/>
</dbReference>
<dbReference type="PANTHER" id="PTHR18034:SF4">
    <property type="entry name" value="NUCLEOLAR MIF4G DOMAIN-CONTAINING PROTEIN 1"/>
    <property type="match status" value="1"/>
</dbReference>
<proteinExistence type="inferred from homology"/>
<evidence type="ECO:0000256" key="4">
    <source>
        <dbReference type="SAM" id="MobiDB-lite"/>
    </source>
</evidence>
<dbReference type="KEGG" id="tpal:117646697"/>
<dbReference type="FunFam" id="1.25.40.180:FF:000032">
    <property type="entry name" value="Nucleolar MIF4G domain-containing protein 1"/>
    <property type="match status" value="1"/>
</dbReference>
<comment type="subcellular location">
    <subcellularLocation>
        <location evidence="1">Nucleus</location>
        <location evidence="1">Nucleolus</location>
    </subcellularLocation>
</comment>
<reference evidence="7" key="1">
    <citation type="submission" date="2025-08" db="UniProtKB">
        <authorList>
            <consortium name="RefSeq"/>
        </authorList>
    </citation>
    <scope>IDENTIFICATION</scope>
    <source>
        <tissue evidence="7">Total insect</tissue>
    </source>
</reference>
<dbReference type="AlphaFoldDB" id="A0A6P8Z9J8"/>
<dbReference type="InterPro" id="IPR003891">
    <property type="entry name" value="Initiation_fac_eIF4g_MI"/>
</dbReference>
<feature type="compositionally biased region" description="Basic residues" evidence="4">
    <location>
        <begin position="32"/>
        <end position="43"/>
    </location>
</feature>
<comment type="similarity">
    <text evidence="2">Belongs to the CWC22 family.</text>
</comment>
<feature type="compositionally biased region" description="Low complexity" evidence="4">
    <location>
        <begin position="275"/>
        <end position="286"/>
    </location>
</feature>
<keyword evidence="6" id="KW-1185">Reference proteome</keyword>
<feature type="region of interest" description="Disordered" evidence="4">
    <location>
        <begin position="170"/>
        <end position="404"/>
    </location>
</feature>
<feature type="compositionally biased region" description="Polar residues" evidence="4">
    <location>
        <begin position="693"/>
        <end position="702"/>
    </location>
</feature>
<dbReference type="GeneID" id="117646697"/>
<keyword evidence="3" id="KW-0539">Nucleus</keyword>